<feature type="region of interest" description="Disordered" evidence="1">
    <location>
        <begin position="1"/>
        <end position="66"/>
    </location>
</feature>
<reference evidence="2 3" key="1">
    <citation type="submission" date="2019-05" db="EMBL/GenBank/DDBJ databases">
        <title>Another draft genome of Portunus trituberculatus and its Hox gene families provides insights of decapod evolution.</title>
        <authorList>
            <person name="Jeong J.-H."/>
            <person name="Song I."/>
            <person name="Kim S."/>
            <person name="Choi T."/>
            <person name="Kim D."/>
            <person name="Ryu S."/>
            <person name="Kim W."/>
        </authorList>
    </citation>
    <scope>NUCLEOTIDE SEQUENCE [LARGE SCALE GENOMIC DNA]</scope>
    <source>
        <tissue evidence="2">Muscle</tissue>
    </source>
</reference>
<evidence type="ECO:0000313" key="3">
    <source>
        <dbReference type="Proteomes" id="UP000324222"/>
    </source>
</evidence>
<sequence>MSQKERFQDAAPIVGSKQQSTAEHSTAMYGHWRGDARKSSTTPQQNVSPPSPVQPMGQVRIAGGMR</sequence>
<dbReference type="AlphaFoldDB" id="A0A5B7HRI4"/>
<comment type="caution">
    <text evidence="2">The sequence shown here is derived from an EMBL/GenBank/DDBJ whole genome shotgun (WGS) entry which is preliminary data.</text>
</comment>
<organism evidence="2 3">
    <name type="scientific">Portunus trituberculatus</name>
    <name type="common">Swimming crab</name>
    <name type="synonym">Neptunus trituberculatus</name>
    <dbReference type="NCBI Taxonomy" id="210409"/>
    <lineage>
        <taxon>Eukaryota</taxon>
        <taxon>Metazoa</taxon>
        <taxon>Ecdysozoa</taxon>
        <taxon>Arthropoda</taxon>
        <taxon>Crustacea</taxon>
        <taxon>Multicrustacea</taxon>
        <taxon>Malacostraca</taxon>
        <taxon>Eumalacostraca</taxon>
        <taxon>Eucarida</taxon>
        <taxon>Decapoda</taxon>
        <taxon>Pleocyemata</taxon>
        <taxon>Brachyura</taxon>
        <taxon>Eubrachyura</taxon>
        <taxon>Portunoidea</taxon>
        <taxon>Portunidae</taxon>
        <taxon>Portuninae</taxon>
        <taxon>Portunus</taxon>
    </lineage>
</organism>
<keyword evidence="3" id="KW-1185">Reference proteome</keyword>
<feature type="compositionally biased region" description="Low complexity" evidence="1">
    <location>
        <begin position="39"/>
        <end position="48"/>
    </location>
</feature>
<dbReference type="Proteomes" id="UP000324222">
    <property type="component" value="Unassembled WGS sequence"/>
</dbReference>
<proteinExistence type="predicted"/>
<dbReference type="EMBL" id="VSRR010040218">
    <property type="protein sequence ID" value="MPC75030.1"/>
    <property type="molecule type" value="Genomic_DNA"/>
</dbReference>
<gene>
    <name evidence="2" type="ORF">E2C01_069413</name>
</gene>
<evidence type="ECO:0000313" key="2">
    <source>
        <dbReference type="EMBL" id="MPC75030.1"/>
    </source>
</evidence>
<protein>
    <submittedName>
        <fullName evidence="2">Uncharacterized protein</fullName>
    </submittedName>
</protein>
<evidence type="ECO:0000256" key="1">
    <source>
        <dbReference type="SAM" id="MobiDB-lite"/>
    </source>
</evidence>
<name>A0A5B7HRI4_PORTR</name>
<accession>A0A5B7HRI4</accession>